<dbReference type="Gene3D" id="3.40.710.10">
    <property type="entry name" value="DD-peptidase/beta-lactamase superfamily"/>
    <property type="match status" value="1"/>
</dbReference>
<dbReference type="OrthoDB" id="9797709at2"/>
<evidence type="ECO:0000313" key="5">
    <source>
        <dbReference type="EMBL" id="OME94722.1"/>
    </source>
</evidence>
<accession>A0A1R1B5C5</accession>
<dbReference type="Proteomes" id="UP000187074">
    <property type="component" value="Unassembled WGS sequence"/>
</dbReference>
<dbReference type="STRING" id="1401.BK123_06285"/>
<dbReference type="SUPFAM" id="SSF56601">
    <property type="entry name" value="beta-lactamase/transpeptidase-like"/>
    <property type="match status" value="1"/>
</dbReference>
<dbReference type="InterPro" id="IPR001466">
    <property type="entry name" value="Beta-lactam-related"/>
</dbReference>
<dbReference type="PANTHER" id="PTHR46825">
    <property type="entry name" value="D-ALANYL-D-ALANINE-CARBOXYPEPTIDASE/ENDOPEPTIDASE AMPH"/>
    <property type="match status" value="1"/>
</dbReference>
<dbReference type="GO" id="GO:0016787">
    <property type="term" value="F:hydrolase activity"/>
    <property type="evidence" value="ECO:0007669"/>
    <property type="project" value="UniProtKB-KW"/>
</dbReference>
<evidence type="ECO:0000259" key="4">
    <source>
        <dbReference type="Pfam" id="PF00144"/>
    </source>
</evidence>
<organism evidence="5 6">
    <name type="scientific">Paenibacillus lautus</name>
    <name type="common">Bacillus lautus</name>
    <dbReference type="NCBI Taxonomy" id="1401"/>
    <lineage>
        <taxon>Bacteria</taxon>
        <taxon>Bacillati</taxon>
        <taxon>Bacillota</taxon>
        <taxon>Bacilli</taxon>
        <taxon>Bacillales</taxon>
        <taxon>Paenibacillaceae</taxon>
        <taxon>Paenibacillus</taxon>
    </lineage>
</organism>
<evidence type="ECO:0000256" key="2">
    <source>
        <dbReference type="ARBA" id="ARBA00023136"/>
    </source>
</evidence>
<dbReference type="EMBL" id="MRTF01000002">
    <property type="protein sequence ID" value="OME94722.1"/>
    <property type="molecule type" value="Genomic_DNA"/>
</dbReference>
<dbReference type="InterPro" id="IPR012338">
    <property type="entry name" value="Beta-lactam/transpept-like"/>
</dbReference>
<gene>
    <name evidence="5" type="ORF">BK123_06285</name>
</gene>
<comment type="subcellular location">
    <subcellularLocation>
        <location evidence="1">Membrane</location>
    </subcellularLocation>
</comment>
<comment type="caution">
    <text evidence="5">The sequence shown here is derived from an EMBL/GenBank/DDBJ whole genome shotgun (WGS) entry which is preliminary data.</text>
</comment>
<dbReference type="InterPro" id="IPR050491">
    <property type="entry name" value="AmpC-like"/>
</dbReference>
<evidence type="ECO:0000256" key="3">
    <source>
        <dbReference type="SAM" id="SignalP"/>
    </source>
</evidence>
<proteinExistence type="predicted"/>
<keyword evidence="3" id="KW-0732">Signal</keyword>
<reference evidence="5 6" key="1">
    <citation type="submission" date="2016-11" db="EMBL/GenBank/DDBJ databases">
        <title>Paenibacillus species isolates.</title>
        <authorList>
            <person name="Beno S.M."/>
        </authorList>
    </citation>
    <scope>NUCLEOTIDE SEQUENCE [LARGE SCALE GENOMIC DNA]</scope>
    <source>
        <strain evidence="5 6">FSL F4-0100</strain>
    </source>
</reference>
<name>A0A1R1B5C5_PAELA</name>
<dbReference type="Pfam" id="PF00144">
    <property type="entry name" value="Beta-lactamase"/>
    <property type="match status" value="1"/>
</dbReference>
<feature type="signal peptide" evidence="3">
    <location>
        <begin position="1"/>
        <end position="23"/>
    </location>
</feature>
<feature type="domain" description="Beta-lactamase-related" evidence="4">
    <location>
        <begin position="36"/>
        <end position="358"/>
    </location>
</feature>
<evidence type="ECO:0000313" key="6">
    <source>
        <dbReference type="Proteomes" id="UP000187074"/>
    </source>
</evidence>
<keyword evidence="5" id="KW-0378">Hydrolase</keyword>
<dbReference type="PANTHER" id="PTHR46825:SF11">
    <property type="entry name" value="PENICILLIN-BINDING PROTEIN 4"/>
    <property type="match status" value="1"/>
</dbReference>
<dbReference type="AlphaFoldDB" id="A0A1R1B5C5"/>
<protein>
    <submittedName>
        <fullName evidence="5">Serine hydrolase</fullName>
    </submittedName>
</protein>
<feature type="chain" id="PRO_5012141703" evidence="3">
    <location>
        <begin position="24"/>
        <end position="684"/>
    </location>
</feature>
<sequence length="684" mass="75291">MKKITSVLISAMLFALPATPAFAQMNDDTVKQKAQALASEIVSNYDVSGLQYAIMDHGSIVLSDSAGVYDKATKKPVTKDTMFGIGSVSKMHVTAATMMLADSNKIDIDKPLNTYIKDFKMADERYKEITPRMLMNHSSGLYGSHYGNSMFFDDNDTKNHDELLVKLQSEVLKSDPGEYSVYCNDGFQLLELLVERVSGLSYTEFIEQYISSPLNLDSTKTPLDSFDRERLAKTYFPGIDQALPVENANVLGTGGIYSTAEEVSKFAEVLIGNRTDILSEKSAKAMQNHEYRNGIWVSEETNTVNYGLGWDAVRLAPFSDYGITALSKGGDTVMYHAALTALPEHDISMAVLSSGGSSVFNSAFATNVLLEYLKDKGIIQDILPDKIFDPSIKVDMPSEYLSYSGLYGSVGRTINLDIKNGEIDLPALQGGEIPSQTYVYTGNGQFKNKEGNVAISFDLQKNGKTYLKVNAYTNLPGLGQTVTVMYEYQKLDPNPLNDTTKKVWEHRNGKSYYALDEKITSGFYLAPQVLNKKISVDVEHGYANGTNIVDENQAINAVEIPIMYGRDAFDLKFYTLNRTEYVMVNSQSYISEDAIQPIYAGNSSISSIPFNGQAVWYKIDEKSANRAMTVEVPSSGGFAVYDGKGNVVNFSKASNNHSVVLPESGMIVFGGKAGDVFQINLKAR</sequence>
<keyword evidence="2" id="KW-0472">Membrane</keyword>
<evidence type="ECO:0000256" key="1">
    <source>
        <dbReference type="ARBA" id="ARBA00004370"/>
    </source>
</evidence>
<dbReference type="GO" id="GO:0016020">
    <property type="term" value="C:membrane"/>
    <property type="evidence" value="ECO:0007669"/>
    <property type="project" value="UniProtKB-SubCell"/>
</dbReference>
<dbReference type="RefSeq" id="WP_076321543.1">
    <property type="nucleotide sequence ID" value="NZ_MRTF01000002.1"/>
</dbReference>